<evidence type="ECO:0000256" key="2">
    <source>
        <dbReference type="ARBA" id="ARBA00005988"/>
    </source>
</evidence>
<name>A0A918YUQ1_9GAMM</name>
<evidence type="ECO:0000313" key="9">
    <source>
        <dbReference type="EMBL" id="GHE25599.1"/>
    </source>
</evidence>
<keyword evidence="6" id="KW-0732">Signal</keyword>
<feature type="domain" description="P/Homo B" evidence="7">
    <location>
        <begin position="555"/>
        <end position="672"/>
    </location>
</feature>
<comment type="caution">
    <text evidence="9">The sequence shown here is derived from an EMBL/GenBank/DDBJ whole genome shotgun (WGS) entry which is preliminary data.</text>
</comment>
<dbReference type="PROSITE" id="PS52035">
    <property type="entry name" value="PEPTIDASE_M14"/>
    <property type="match status" value="1"/>
</dbReference>
<dbReference type="InterPro" id="IPR002884">
    <property type="entry name" value="P_dom"/>
</dbReference>
<dbReference type="SUPFAM" id="SSF49785">
    <property type="entry name" value="Galactose-binding domain-like"/>
    <property type="match status" value="1"/>
</dbReference>
<dbReference type="Proteomes" id="UP000636453">
    <property type="component" value="Unassembled WGS sequence"/>
</dbReference>
<comment type="cofactor">
    <cofactor evidence="1">
        <name>Zn(2+)</name>
        <dbReference type="ChEBI" id="CHEBI:29105"/>
    </cofactor>
</comment>
<dbReference type="PRINTS" id="PR00765">
    <property type="entry name" value="CRBOXYPTASEA"/>
</dbReference>
<accession>A0A918YUQ1</accession>
<reference evidence="9" key="1">
    <citation type="journal article" date="2014" name="Int. J. Syst. Evol. Microbiol.">
        <title>Complete genome sequence of Corynebacterium casei LMG S-19264T (=DSM 44701T), isolated from a smear-ripened cheese.</title>
        <authorList>
            <consortium name="US DOE Joint Genome Institute (JGI-PGF)"/>
            <person name="Walter F."/>
            <person name="Albersmeier A."/>
            <person name="Kalinowski J."/>
            <person name="Ruckert C."/>
        </authorList>
    </citation>
    <scope>NUCLEOTIDE SEQUENCE</scope>
    <source>
        <strain evidence="9">KCTC 32020</strain>
    </source>
</reference>
<evidence type="ECO:0008006" key="11">
    <source>
        <dbReference type="Google" id="ProtNLM"/>
    </source>
</evidence>
<dbReference type="GO" id="GO:0004252">
    <property type="term" value="F:serine-type endopeptidase activity"/>
    <property type="evidence" value="ECO:0007669"/>
    <property type="project" value="InterPro"/>
</dbReference>
<dbReference type="Gene3D" id="3.40.630.10">
    <property type="entry name" value="Zn peptidases"/>
    <property type="match status" value="1"/>
</dbReference>
<dbReference type="GO" id="GO:0006508">
    <property type="term" value="P:proteolysis"/>
    <property type="evidence" value="ECO:0007669"/>
    <property type="project" value="UniProtKB-KW"/>
</dbReference>
<evidence type="ECO:0000313" key="10">
    <source>
        <dbReference type="Proteomes" id="UP000636453"/>
    </source>
</evidence>
<reference evidence="9" key="2">
    <citation type="submission" date="2020-09" db="EMBL/GenBank/DDBJ databases">
        <authorList>
            <person name="Sun Q."/>
            <person name="Kim S."/>
        </authorList>
    </citation>
    <scope>NUCLEOTIDE SEQUENCE</scope>
    <source>
        <strain evidence="9">KCTC 32020</strain>
    </source>
</reference>
<dbReference type="GO" id="GO:0008270">
    <property type="term" value="F:zinc ion binding"/>
    <property type="evidence" value="ECO:0007669"/>
    <property type="project" value="InterPro"/>
</dbReference>
<dbReference type="AlphaFoldDB" id="A0A918YUQ1"/>
<protein>
    <recommendedName>
        <fullName evidence="11">P/Homo B domain-containing protein</fullName>
    </recommendedName>
</protein>
<comment type="similarity">
    <text evidence="2 5">Belongs to the peptidase M14 family.</text>
</comment>
<keyword evidence="4" id="KW-0378">Hydrolase</keyword>
<feature type="chain" id="PRO_5037042684" description="P/Homo B domain-containing protein" evidence="6">
    <location>
        <begin position="19"/>
        <end position="672"/>
    </location>
</feature>
<dbReference type="PROSITE" id="PS51829">
    <property type="entry name" value="P_HOMO_B"/>
    <property type="match status" value="1"/>
</dbReference>
<dbReference type="PANTHER" id="PTHR11705:SF119">
    <property type="entry name" value="OS02G0119300 PROTEIN"/>
    <property type="match status" value="1"/>
</dbReference>
<dbReference type="Pfam" id="PF01483">
    <property type="entry name" value="P_proprotein"/>
    <property type="match status" value="1"/>
</dbReference>
<feature type="active site" description="Proton donor/acceptor" evidence="5">
    <location>
        <position position="402"/>
    </location>
</feature>
<evidence type="ECO:0000256" key="4">
    <source>
        <dbReference type="ARBA" id="ARBA00022801"/>
    </source>
</evidence>
<sequence>MRTYVLLLALLLAGTAGAAAPDEDALVFVRASYRDAAQLQRIGERFQHAIVDRAARTVQVEATADDIRFLRRAGFRVEIDRAATARMREAERALASGVGIASIPGYACYRTVEETYATMDALAAAHPNLARVIDIGPSWLRTRDAAQGYRMRVLRLTNAATNATFTDKPNMVVFASVHAREYTPAELLTRFGEWLVLNYGTDSEATWLLDSFRFHLVLQGNPDGRKKAEAGQSWRKNVNTSYGACSASAYGVDLNRNFPYRWNSASGGSSGNPCASTYRGPLPGSEPETANLMRYVAGTPDASGVHRGGVLPDRRGDAVGAAAPADYRGLFVDLHSYSRLVLWPWSHTTAPTANATALRTLGRRLAYFNGYSPRQWTGLYVADGTNTDAMYGALGAPSYTIELGVAFFESCSTFEGTTLPRNLAALRYAARNLRAPYGYPAGPDATAIAIAPARVDAGQPVTVGATLDDGVFNQSNGTEPVQAIVAAQAFLDQRPWTAGATARAMTADDGAFDATRERASVVVPTSGLAPGRHAVFVRGIDASGRAGTPDAVHFTVAGSRSFANGTDLAVPDRGSATSTLAVAGLSGTAPSALAVNVEIRHPDRSALRVELIAPGGTVWRLHDRGGSGPDLVAAYLRDASRESANGTWRLRVTDQAAGNAGHLAHWSLRFDY</sequence>
<organism evidence="9 10">
    <name type="scientific">Vulcaniibacterium thermophilum</name>
    <dbReference type="NCBI Taxonomy" id="1169913"/>
    <lineage>
        <taxon>Bacteria</taxon>
        <taxon>Pseudomonadati</taxon>
        <taxon>Pseudomonadota</taxon>
        <taxon>Gammaproteobacteria</taxon>
        <taxon>Lysobacterales</taxon>
        <taxon>Lysobacteraceae</taxon>
        <taxon>Vulcaniibacterium</taxon>
    </lineage>
</organism>
<dbReference type="RefSeq" id="WP_146472589.1">
    <property type="nucleotide sequence ID" value="NZ_BNCF01000001.1"/>
</dbReference>
<dbReference type="OrthoDB" id="9811296at2"/>
<dbReference type="PANTHER" id="PTHR11705">
    <property type="entry name" value="PROTEASE FAMILY M14 CARBOXYPEPTIDASE A,B"/>
    <property type="match status" value="1"/>
</dbReference>
<keyword evidence="3" id="KW-0645">Protease</keyword>
<dbReference type="EMBL" id="BNCF01000001">
    <property type="protein sequence ID" value="GHE25599.1"/>
    <property type="molecule type" value="Genomic_DNA"/>
</dbReference>
<keyword evidence="10" id="KW-1185">Reference proteome</keyword>
<dbReference type="GO" id="GO:0004181">
    <property type="term" value="F:metallocarboxypeptidase activity"/>
    <property type="evidence" value="ECO:0007669"/>
    <property type="project" value="InterPro"/>
</dbReference>
<feature type="domain" description="Peptidase M14" evidence="8">
    <location>
        <begin position="108"/>
        <end position="432"/>
    </location>
</feature>
<gene>
    <name evidence="9" type="ORF">GCM10007167_02820</name>
</gene>
<evidence type="ECO:0000256" key="6">
    <source>
        <dbReference type="SAM" id="SignalP"/>
    </source>
</evidence>
<dbReference type="SUPFAM" id="SSF53187">
    <property type="entry name" value="Zn-dependent exopeptidases"/>
    <property type="match status" value="1"/>
</dbReference>
<dbReference type="GO" id="GO:0005615">
    <property type="term" value="C:extracellular space"/>
    <property type="evidence" value="ECO:0007669"/>
    <property type="project" value="TreeGrafter"/>
</dbReference>
<dbReference type="SMART" id="SM00631">
    <property type="entry name" value="Zn_pept"/>
    <property type="match status" value="1"/>
</dbReference>
<proteinExistence type="inferred from homology"/>
<feature type="signal peptide" evidence="6">
    <location>
        <begin position="1"/>
        <end position="18"/>
    </location>
</feature>
<evidence type="ECO:0000256" key="1">
    <source>
        <dbReference type="ARBA" id="ARBA00001947"/>
    </source>
</evidence>
<evidence type="ECO:0000259" key="8">
    <source>
        <dbReference type="PROSITE" id="PS52035"/>
    </source>
</evidence>
<dbReference type="Gene3D" id="2.60.120.260">
    <property type="entry name" value="Galactose-binding domain-like"/>
    <property type="match status" value="1"/>
</dbReference>
<evidence type="ECO:0000256" key="5">
    <source>
        <dbReference type="PROSITE-ProRule" id="PRU01379"/>
    </source>
</evidence>
<dbReference type="InterPro" id="IPR008979">
    <property type="entry name" value="Galactose-bd-like_sf"/>
</dbReference>
<dbReference type="InterPro" id="IPR000834">
    <property type="entry name" value="Peptidase_M14"/>
</dbReference>
<dbReference type="Pfam" id="PF00246">
    <property type="entry name" value="Peptidase_M14"/>
    <property type="match status" value="1"/>
</dbReference>
<evidence type="ECO:0000256" key="3">
    <source>
        <dbReference type="ARBA" id="ARBA00022670"/>
    </source>
</evidence>
<evidence type="ECO:0000259" key="7">
    <source>
        <dbReference type="PROSITE" id="PS51829"/>
    </source>
</evidence>